<organism evidence="2 3">
    <name type="scientific">Helicostylum pulchrum</name>
    <dbReference type="NCBI Taxonomy" id="562976"/>
    <lineage>
        <taxon>Eukaryota</taxon>
        <taxon>Fungi</taxon>
        <taxon>Fungi incertae sedis</taxon>
        <taxon>Mucoromycota</taxon>
        <taxon>Mucoromycotina</taxon>
        <taxon>Mucoromycetes</taxon>
        <taxon>Mucorales</taxon>
        <taxon>Mucorineae</taxon>
        <taxon>Mucoraceae</taxon>
        <taxon>Helicostylum</taxon>
    </lineage>
</organism>
<proteinExistence type="predicted"/>
<evidence type="ECO:0000313" key="2">
    <source>
        <dbReference type="EMBL" id="GAA5802125.1"/>
    </source>
</evidence>
<protein>
    <submittedName>
        <fullName evidence="2">Uncharacterized protein</fullName>
    </submittedName>
</protein>
<keyword evidence="3" id="KW-1185">Reference proteome</keyword>
<evidence type="ECO:0000313" key="3">
    <source>
        <dbReference type="Proteomes" id="UP001476247"/>
    </source>
</evidence>
<sequence>MSDMKKALFAKSFLIDYWNNHPRKKLQGFGLSGYLIGGGGFVAAGGVVAVLTDEFDVGGDGVRVVAVTGGVVSEGTGGGVVASGGVADWVSCS</sequence>
<keyword evidence="1" id="KW-0472">Membrane</keyword>
<name>A0ABP9Y556_9FUNG</name>
<keyword evidence="1" id="KW-0812">Transmembrane</keyword>
<feature type="transmembrane region" description="Helical" evidence="1">
    <location>
        <begin position="31"/>
        <end position="51"/>
    </location>
</feature>
<reference evidence="2 3" key="1">
    <citation type="submission" date="2024-04" db="EMBL/GenBank/DDBJ databases">
        <title>genome sequences of Mucor flavus KT1a and Helicostylum pulchrum KT1b strains isolation_sourced from the surface of a dry-aged beef.</title>
        <authorList>
            <person name="Toyotome T."/>
            <person name="Hosono M."/>
            <person name="Torimaru M."/>
            <person name="Fukuda K."/>
            <person name="Mikami N."/>
        </authorList>
    </citation>
    <scope>NUCLEOTIDE SEQUENCE [LARGE SCALE GENOMIC DNA]</scope>
    <source>
        <strain evidence="2 3">KT1b</strain>
    </source>
</reference>
<dbReference type="Proteomes" id="UP001476247">
    <property type="component" value="Unassembled WGS sequence"/>
</dbReference>
<evidence type="ECO:0000256" key="1">
    <source>
        <dbReference type="SAM" id="Phobius"/>
    </source>
</evidence>
<dbReference type="EMBL" id="BAABUJ010000021">
    <property type="protein sequence ID" value="GAA5802125.1"/>
    <property type="molecule type" value="Genomic_DNA"/>
</dbReference>
<gene>
    <name evidence="2" type="ORF">HPULCUR_007586</name>
</gene>
<keyword evidence="1" id="KW-1133">Transmembrane helix</keyword>
<accession>A0ABP9Y556</accession>
<comment type="caution">
    <text evidence="2">The sequence shown here is derived from an EMBL/GenBank/DDBJ whole genome shotgun (WGS) entry which is preliminary data.</text>
</comment>